<reference evidence="9 10" key="1">
    <citation type="submission" date="2019-12" db="EMBL/GenBank/DDBJ databases">
        <authorList>
            <person name="Scholz U."/>
            <person name="Mascher M."/>
            <person name="Fiebig A."/>
        </authorList>
    </citation>
    <scope>NUCLEOTIDE SEQUENCE</scope>
</reference>
<keyword evidence="5 7" id="KW-0175">Coiled coil</keyword>
<feature type="region of interest" description="Disordered" evidence="8">
    <location>
        <begin position="289"/>
        <end position="357"/>
    </location>
</feature>
<name>A0A7I8I8S6_SPIIN</name>
<comment type="similarity">
    <text evidence="2">Belongs to the MAP70 family.</text>
</comment>
<feature type="coiled-coil region" evidence="7">
    <location>
        <begin position="212"/>
        <end position="281"/>
    </location>
</feature>
<dbReference type="AlphaFoldDB" id="A0A7I8I8S6"/>
<dbReference type="GO" id="GO:0005874">
    <property type="term" value="C:microtubule"/>
    <property type="evidence" value="ECO:0007669"/>
    <property type="project" value="UniProtKB-KW"/>
</dbReference>
<feature type="region of interest" description="Disordered" evidence="8">
    <location>
        <begin position="442"/>
        <end position="462"/>
    </location>
</feature>
<evidence type="ECO:0000313" key="10">
    <source>
        <dbReference type="Proteomes" id="UP001189122"/>
    </source>
</evidence>
<accession>A0A7I8I8S6</accession>
<gene>
    <name evidence="9" type="ORF">SI7747_01000413</name>
</gene>
<evidence type="ECO:0000256" key="2">
    <source>
        <dbReference type="ARBA" id="ARBA00008825"/>
    </source>
</evidence>
<evidence type="ECO:0000313" key="9">
    <source>
        <dbReference type="EMBL" id="CAA2614010.1"/>
    </source>
</evidence>
<evidence type="ECO:0000256" key="5">
    <source>
        <dbReference type="ARBA" id="ARBA00023054"/>
    </source>
</evidence>
<dbReference type="Pfam" id="PF07058">
    <property type="entry name" value="MAP70"/>
    <property type="match status" value="2"/>
</dbReference>
<feature type="compositionally biased region" description="Basic and acidic residues" evidence="8">
    <location>
        <begin position="451"/>
        <end position="462"/>
    </location>
</feature>
<keyword evidence="4" id="KW-0493">Microtubule</keyword>
<feature type="coiled-coil region" evidence="7">
    <location>
        <begin position="22"/>
        <end position="74"/>
    </location>
</feature>
<keyword evidence="10" id="KW-1185">Reference proteome</keyword>
<proteinExistence type="inferred from homology"/>
<evidence type="ECO:0000256" key="1">
    <source>
        <dbReference type="ARBA" id="ARBA00004245"/>
    </source>
</evidence>
<dbReference type="GO" id="GO:0008017">
    <property type="term" value="F:microtubule binding"/>
    <property type="evidence" value="ECO:0007669"/>
    <property type="project" value="InterPro"/>
</dbReference>
<evidence type="ECO:0000256" key="6">
    <source>
        <dbReference type="ARBA" id="ARBA00023212"/>
    </source>
</evidence>
<evidence type="ECO:0000256" key="7">
    <source>
        <dbReference type="SAM" id="Coils"/>
    </source>
</evidence>
<evidence type="ECO:0000256" key="8">
    <source>
        <dbReference type="SAM" id="MobiDB-lite"/>
    </source>
</evidence>
<sequence>MSAGETKKDRELTEAHSEIRALKLTERAKEKALAEVTEELEKMAEKLQISEANVETKKLEIKRISEEKKEALAAQFAAEATLRRVHAARKDEELPPLELILSPLEAEIKRLRQEVSKLQDDNRALERMTKSKEAALLEAEKEVHLAKVKVAHVDDLQNRNQELMKQNEICQEEYKILDRMQRQKVAEVEKLSMTVRELEEALLSGAAAANAVRDYQRQLGKLKEEKKTLERTLSRAKVKENRVAVVIANEWKEADDKVIPIRQWLEERRVLMGEMQQLRERLSISERAARTEAQLKPEGVGGERRRGSGISRRAPVKKSQPPPPSWRSTSRSRRSAATPKPPEEADAGGKPCPETAAAGDAAGDGYVSSALYDVLQKEVVCLRRACQDKDQNLRDRDGAIEVLSRKVETLTKAMEVEAKKMRREKAAMEKEVAAIRAELELEQRPGAPGRPECKKEKFIDSP</sequence>
<dbReference type="PANTHER" id="PTHR31246">
    <property type="entry name" value="MICROTUBULE-ASSOCIATED PROTEIN 70-2"/>
    <property type="match status" value="1"/>
</dbReference>
<protein>
    <submittedName>
        <fullName evidence="9">Uncharacterized protein</fullName>
    </submittedName>
</protein>
<keyword evidence="3" id="KW-0963">Cytoplasm</keyword>
<dbReference type="EMBL" id="CACRZD030000001">
    <property type="protein sequence ID" value="CAA6653823.1"/>
    <property type="molecule type" value="Genomic_DNA"/>
</dbReference>
<feature type="coiled-coil region" evidence="7">
    <location>
        <begin position="411"/>
        <end position="438"/>
    </location>
</feature>
<dbReference type="Proteomes" id="UP001189122">
    <property type="component" value="Unassembled WGS sequence"/>
</dbReference>
<evidence type="ECO:0000256" key="4">
    <source>
        <dbReference type="ARBA" id="ARBA00022701"/>
    </source>
</evidence>
<dbReference type="GO" id="GO:0007010">
    <property type="term" value="P:cytoskeleton organization"/>
    <property type="evidence" value="ECO:0007669"/>
    <property type="project" value="InterPro"/>
</dbReference>
<evidence type="ECO:0000256" key="3">
    <source>
        <dbReference type="ARBA" id="ARBA00022490"/>
    </source>
</evidence>
<comment type="subcellular location">
    <subcellularLocation>
        <location evidence="1">Cytoplasm</location>
        <location evidence="1">Cytoskeleton</location>
    </subcellularLocation>
</comment>
<feature type="coiled-coil region" evidence="7">
    <location>
        <begin position="101"/>
        <end position="180"/>
    </location>
</feature>
<organism evidence="9">
    <name type="scientific">Spirodela intermedia</name>
    <name type="common">Intermediate duckweed</name>
    <dbReference type="NCBI Taxonomy" id="51605"/>
    <lineage>
        <taxon>Eukaryota</taxon>
        <taxon>Viridiplantae</taxon>
        <taxon>Streptophyta</taxon>
        <taxon>Embryophyta</taxon>
        <taxon>Tracheophyta</taxon>
        <taxon>Spermatophyta</taxon>
        <taxon>Magnoliopsida</taxon>
        <taxon>Liliopsida</taxon>
        <taxon>Araceae</taxon>
        <taxon>Lemnoideae</taxon>
        <taxon>Spirodela</taxon>
    </lineage>
</organism>
<dbReference type="EMBL" id="LR743588">
    <property type="protein sequence ID" value="CAA2614010.1"/>
    <property type="molecule type" value="Genomic_DNA"/>
</dbReference>
<dbReference type="InterPro" id="IPR009768">
    <property type="entry name" value="MAP70"/>
</dbReference>
<feature type="compositionally biased region" description="Basic and acidic residues" evidence="8">
    <location>
        <begin position="289"/>
        <end position="306"/>
    </location>
</feature>
<dbReference type="PANTHER" id="PTHR31246:SF32">
    <property type="entry name" value="MICROTUBULE-ASSOCIATED PROTEIN 70-1"/>
    <property type="match status" value="1"/>
</dbReference>
<keyword evidence="6" id="KW-0206">Cytoskeleton</keyword>